<dbReference type="Proteomes" id="UP001519332">
    <property type="component" value="Unassembled WGS sequence"/>
</dbReference>
<sequence length="138" mass="15725">MKLTALFTTPALDVVDDAVLALVHDQHRRLRSLVAASQRWSGLLRRLTMARAVRGSNTIEGFTVTVDDAFAVLDDQEPHEATELAWHAVRGYRDAMTYVLQLAKEPRLDVCSHTMRALHFMMQHSVDVDPYERVTRRP</sequence>
<evidence type="ECO:0000313" key="2">
    <source>
        <dbReference type="Proteomes" id="UP001519332"/>
    </source>
</evidence>
<proteinExistence type="predicted"/>
<reference evidence="1 2" key="1">
    <citation type="submission" date="2021-03" db="EMBL/GenBank/DDBJ databases">
        <title>Sequencing the genomes of 1000 actinobacteria strains.</title>
        <authorList>
            <person name="Klenk H.-P."/>
        </authorList>
    </citation>
    <scope>NUCLEOTIDE SEQUENCE [LARGE SCALE GENOMIC DNA]</scope>
    <source>
        <strain evidence="1 2">DSM 46670</strain>
    </source>
</reference>
<organism evidence="1 2">
    <name type="scientific">Kibdelosporangium banguiense</name>
    <dbReference type="NCBI Taxonomy" id="1365924"/>
    <lineage>
        <taxon>Bacteria</taxon>
        <taxon>Bacillati</taxon>
        <taxon>Actinomycetota</taxon>
        <taxon>Actinomycetes</taxon>
        <taxon>Pseudonocardiales</taxon>
        <taxon>Pseudonocardiaceae</taxon>
        <taxon>Kibdelosporangium</taxon>
    </lineage>
</organism>
<comment type="caution">
    <text evidence="1">The sequence shown here is derived from an EMBL/GenBank/DDBJ whole genome shotgun (WGS) entry which is preliminary data.</text>
</comment>
<name>A0ABS4T9W3_9PSEU</name>
<dbReference type="Gene3D" id="1.10.3290.10">
    <property type="entry name" value="Fido-like domain"/>
    <property type="match status" value="1"/>
</dbReference>
<dbReference type="InterPro" id="IPR036597">
    <property type="entry name" value="Fido-like_dom_sf"/>
</dbReference>
<dbReference type="RefSeq" id="WP_209635075.1">
    <property type="nucleotide sequence ID" value="NZ_JAGINW010000001.1"/>
</dbReference>
<accession>A0ABS4T9W3</accession>
<dbReference type="EMBL" id="JAGINW010000001">
    <property type="protein sequence ID" value="MBP2320663.1"/>
    <property type="molecule type" value="Genomic_DNA"/>
</dbReference>
<evidence type="ECO:0000313" key="1">
    <source>
        <dbReference type="EMBL" id="MBP2320663.1"/>
    </source>
</evidence>
<protein>
    <submittedName>
        <fullName evidence="1">Fic family protein</fullName>
    </submittedName>
</protein>
<keyword evidence="2" id="KW-1185">Reference proteome</keyword>
<gene>
    <name evidence="1" type="ORF">JOF56_001048</name>
</gene>